<sequence length="90" mass="9714">MTTSTDLSHDRIKAVVVAALADVLDEPLADTGDDIRLFDDLNLDSTSVLGLLMNLEDSLRMEVDPDSLEQDHLATIGSLTEFVAATLRNG</sequence>
<dbReference type="InterPro" id="IPR036736">
    <property type="entry name" value="ACP-like_sf"/>
</dbReference>
<keyword evidence="2" id="KW-0597">Phosphoprotein</keyword>
<dbReference type="AlphaFoldDB" id="E4N2G3"/>
<evidence type="ECO:0000259" key="3">
    <source>
        <dbReference type="PROSITE" id="PS50075"/>
    </source>
</evidence>
<dbReference type="eggNOG" id="COG0236">
    <property type="taxonomic scope" value="Bacteria"/>
</dbReference>
<feature type="domain" description="Carrier" evidence="3">
    <location>
        <begin position="7"/>
        <end position="87"/>
    </location>
</feature>
<dbReference type="Pfam" id="PF00550">
    <property type="entry name" value="PP-binding"/>
    <property type="match status" value="1"/>
</dbReference>
<dbReference type="STRING" id="452652.KSE_65880"/>
<dbReference type="InterPro" id="IPR009081">
    <property type="entry name" value="PP-bd_ACP"/>
</dbReference>
<keyword evidence="5" id="KW-1185">Reference proteome</keyword>
<keyword evidence="1" id="KW-0596">Phosphopantetheine</keyword>
<evidence type="ECO:0000313" key="5">
    <source>
        <dbReference type="Proteomes" id="UP000007076"/>
    </source>
</evidence>
<name>E4N2G3_KITSK</name>
<reference evidence="4 5" key="1">
    <citation type="journal article" date="2010" name="DNA Res.">
        <title>Genome sequence of Kitasatospora setae NBRC 14216T: an evolutionary snapshot of the family Streptomycetaceae.</title>
        <authorList>
            <person name="Ichikawa N."/>
            <person name="Oguchi A."/>
            <person name="Ikeda H."/>
            <person name="Ishikawa J."/>
            <person name="Kitani S."/>
            <person name="Watanabe Y."/>
            <person name="Nakamura S."/>
            <person name="Katano Y."/>
            <person name="Kishi E."/>
            <person name="Sasagawa M."/>
            <person name="Ankai A."/>
            <person name="Fukui S."/>
            <person name="Hashimoto Y."/>
            <person name="Kamata S."/>
            <person name="Otoguro M."/>
            <person name="Tanikawa S."/>
            <person name="Nihira T."/>
            <person name="Horinouchi S."/>
            <person name="Ohnishi Y."/>
            <person name="Hayakawa M."/>
            <person name="Kuzuyama T."/>
            <person name="Arisawa A."/>
            <person name="Nomoto F."/>
            <person name="Miura H."/>
            <person name="Takahashi Y."/>
            <person name="Fujita N."/>
        </authorList>
    </citation>
    <scope>NUCLEOTIDE SEQUENCE [LARGE SCALE GENOMIC DNA]</scope>
    <source>
        <strain evidence="5">ATCC 33774 / DSM 43861 / JCM 3304 / KCC A-0304 / NBRC 14216 / KM-6054</strain>
    </source>
</reference>
<dbReference type="Proteomes" id="UP000007076">
    <property type="component" value="Chromosome"/>
</dbReference>
<dbReference type="InterPro" id="IPR006162">
    <property type="entry name" value="Ppantetheine_attach_site"/>
</dbReference>
<evidence type="ECO:0000313" key="4">
    <source>
        <dbReference type="EMBL" id="BAJ32347.1"/>
    </source>
</evidence>
<dbReference type="PROSITE" id="PS50075">
    <property type="entry name" value="CARRIER"/>
    <property type="match status" value="1"/>
</dbReference>
<gene>
    <name evidence="4" type="ordered locus">KSE_65880</name>
</gene>
<dbReference type="RefSeq" id="WP_014139643.1">
    <property type="nucleotide sequence ID" value="NC_016109.1"/>
</dbReference>
<evidence type="ECO:0000256" key="1">
    <source>
        <dbReference type="ARBA" id="ARBA00022450"/>
    </source>
</evidence>
<organism evidence="4 5">
    <name type="scientific">Kitasatospora setae (strain ATCC 33774 / DSM 43861 / JCM 3304 / KCC A-0304 / NBRC 14216 / KM-6054)</name>
    <name type="common">Streptomyces setae</name>
    <dbReference type="NCBI Taxonomy" id="452652"/>
    <lineage>
        <taxon>Bacteria</taxon>
        <taxon>Bacillati</taxon>
        <taxon>Actinomycetota</taxon>
        <taxon>Actinomycetes</taxon>
        <taxon>Kitasatosporales</taxon>
        <taxon>Streptomycetaceae</taxon>
        <taxon>Kitasatospora</taxon>
    </lineage>
</organism>
<dbReference type="PROSITE" id="PS00012">
    <property type="entry name" value="PHOSPHOPANTETHEINE"/>
    <property type="match status" value="1"/>
</dbReference>
<dbReference type="PATRIC" id="fig|452652.3.peg.6614"/>
<protein>
    <recommendedName>
        <fullName evidence="3">Carrier domain-containing protein</fullName>
    </recommendedName>
</protein>
<dbReference type="EMBL" id="AP010968">
    <property type="protein sequence ID" value="BAJ32347.1"/>
    <property type="molecule type" value="Genomic_DNA"/>
</dbReference>
<proteinExistence type="predicted"/>
<accession>E4N2G3</accession>
<dbReference type="Gene3D" id="1.10.1200.10">
    <property type="entry name" value="ACP-like"/>
    <property type="match status" value="1"/>
</dbReference>
<dbReference type="SUPFAM" id="SSF47336">
    <property type="entry name" value="ACP-like"/>
    <property type="match status" value="1"/>
</dbReference>
<dbReference type="KEGG" id="ksk:KSE_65880"/>
<evidence type="ECO:0000256" key="2">
    <source>
        <dbReference type="ARBA" id="ARBA00022553"/>
    </source>
</evidence>
<dbReference type="HOGENOM" id="CLU_108696_8_3_11"/>